<keyword evidence="7" id="KW-1185">Reference proteome</keyword>
<evidence type="ECO:0000256" key="3">
    <source>
        <dbReference type="ARBA" id="ARBA00023002"/>
    </source>
</evidence>
<dbReference type="Gene3D" id="3.90.700.10">
    <property type="entry name" value="Succinate dehydrogenase/fumarate reductase flavoprotein, catalytic domain"/>
    <property type="match status" value="1"/>
</dbReference>
<dbReference type="Pfam" id="PF02910">
    <property type="entry name" value="Succ_DH_flav_C"/>
    <property type="match status" value="1"/>
</dbReference>
<dbReference type="PRINTS" id="PR00368">
    <property type="entry name" value="FADPNR"/>
</dbReference>
<feature type="domain" description="Fumarate reductase/succinate dehydrogenase flavoprotein-like C-terminal" evidence="5">
    <location>
        <begin position="422"/>
        <end position="507"/>
    </location>
</feature>
<dbReference type="PIRSF" id="PIRSF000171">
    <property type="entry name" value="SDHA_APRA_LASPO"/>
    <property type="match status" value="1"/>
</dbReference>
<evidence type="ECO:0000259" key="4">
    <source>
        <dbReference type="Pfam" id="PF00890"/>
    </source>
</evidence>
<dbReference type="Gene3D" id="3.50.50.60">
    <property type="entry name" value="FAD/NAD(P)-binding domain"/>
    <property type="match status" value="1"/>
</dbReference>
<dbReference type="EMBL" id="JAFHKK010000037">
    <property type="protein sequence ID" value="MBN2965439.1"/>
    <property type="molecule type" value="Genomic_DNA"/>
</dbReference>
<protein>
    <submittedName>
        <fullName evidence="6">FAD-dependent oxidoreductase</fullName>
    </submittedName>
</protein>
<evidence type="ECO:0000313" key="6">
    <source>
        <dbReference type="EMBL" id="MBN2965439.1"/>
    </source>
</evidence>
<dbReference type="InterPro" id="IPR030664">
    <property type="entry name" value="SdhA/FrdA/AprA"/>
</dbReference>
<dbReference type="Gene3D" id="1.20.58.100">
    <property type="entry name" value="Fumarate reductase/succinate dehydrogenase flavoprotein-like, C-terminal domain"/>
    <property type="match status" value="1"/>
</dbReference>
<evidence type="ECO:0000313" key="7">
    <source>
        <dbReference type="Proteomes" id="UP000703590"/>
    </source>
</evidence>
<evidence type="ECO:0000259" key="5">
    <source>
        <dbReference type="Pfam" id="PF02910"/>
    </source>
</evidence>
<dbReference type="SUPFAM" id="SSF51905">
    <property type="entry name" value="FAD/NAD(P)-binding domain"/>
    <property type="match status" value="1"/>
</dbReference>
<keyword evidence="3" id="KW-0560">Oxidoreductase</keyword>
<dbReference type="InterPro" id="IPR027477">
    <property type="entry name" value="Succ_DH/fumarate_Rdtase_cat_sf"/>
</dbReference>
<reference evidence="6" key="2">
    <citation type="submission" date="2021-02" db="EMBL/GenBank/DDBJ databases">
        <authorList>
            <person name="Merkel A.Y."/>
        </authorList>
    </citation>
    <scope>NUCLEOTIDE SEQUENCE</scope>
    <source>
        <strain evidence="6">T05b</strain>
    </source>
</reference>
<dbReference type="PANTHER" id="PTHR11632">
    <property type="entry name" value="SUCCINATE DEHYDROGENASE 2 FLAVOPROTEIN SUBUNIT"/>
    <property type="match status" value="1"/>
</dbReference>
<proteinExistence type="predicted"/>
<dbReference type="PANTHER" id="PTHR11632:SF51">
    <property type="entry name" value="SUCCINATE DEHYDROGENASE [UBIQUINONE] FLAVOPROTEIN SUBUNIT, MITOCHONDRIAL"/>
    <property type="match status" value="1"/>
</dbReference>
<dbReference type="SUPFAM" id="SSF56425">
    <property type="entry name" value="Succinate dehydrogenase/fumarate reductase flavoprotein, catalytic domain"/>
    <property type="match status" value="1"/>
</dbReference>
<dbReference type="InterPro" id="IPR015939">
    <property type="entry name" value="Fum_Rdtase/Succ_DH_flav-like_C"/>
</dbReference>
<dbReference type="SUPFAM" id="SSF46977">
    <property type="entry name" value="Succinate dehydrogenase/fumarate reductase flavoprotein C-terminal domain"/>
    <property type="match status" value="1"/>
</dbReference>
<evidence type="ECO:0000256" key="1">
    <source>
        <dbReference type="ARBA" id="ARBA00001974"/>
    </source>
</evidence>
<sequence length="550" mass="59566">MIYDVLVVGGGIAGLSAALEAASKGTHVGLVCKSLPLRSNSSMASGGINAVLSTMEPDEVSAHVADTLKSGQGLCNLDAVRVMCQRAPATIRKLHKLGVPFDLTEEEEISQRSFGGSGKKRTCYIGDKTGSALVQQLFKKCREAGVEFLPNHFVMNLIESKGRMCGVSVLRKSDSQVLAFAAKAVVLASGGFAGIYNGHTTNPLDTNGDMLAAALRAKLWVKDLELVQFHPTGLAKNGALLSEAARGEGGYLVNSKGERFIDELSTRDKITRAIMRQMESGEKVFLDVRHLGSAKIETKLPSLKQTCWSSLNIDVACELIPITPVAHYCMGGIEVDVNAQTTIKGLFACGEVACGGAHGANRLGGNSLIEGAVFGEIAGFNAAHFAIKNIFLPIDYESVAKEMRRVEYIYGGENLYNVNALRKQLGKTMFEKVGIYRDEASLVDAFEYIKYLRKLTASLHCITKSKDNNVEIVAILELANALQVAEAVVFSALSRKDSIGAHERTDAKGLFASPAHTVVTTLKGGFLKIERERTGTFWRMKRWLMRHFIN</sequence>
<dbReference type="Proteomes" id="UP000703590">
    <property type="component" value="Unassembled WGS sequence"/>
</dbReference>
<comment type="cofactor">
    <cofactor evidence="1">
        <name>FAD</name>
        <dbReference type="ChEBI" id="CHEBI:57692"/>
    </cofactor>
</comment>
<dbReference type="Pfam" id="PF00890">
    <property type="entry name" value="FAD_binding_2"/>
    <property type="match status" value="1"/>
</dbReference>
<dbReference type="InterPro" id="IPR036188">
    <property type="entry name" value="FAD/NAD-bd_sf"/>
</dbReference>
<gene>
    <name evidence="6" type="ORF">JWV37_11655</name>
</gene>
<dbReference type="PRINTS" id="PR00411">
    <property type="entry name" value="PNDRDTASEI"/>
</dbReference>
<dbReference type="InterPro" id="IPR003953">
    <property type="entry name" value="FAD-dep_OxRdtase_2_FAD-bd"/>
</dbReference>
<comment type="caution">
    <text evidence="6">The sequence shown here is derived from an EMBL/GenBank/DDBJ whole genome shotgun (WGS) entry which is preliminary data.</text>
</comment>
<name>A0ABS2WW43_9BACT</name>
<accession>A0ABS2WW43</accession>
<dbReference type="InterPro" id="IPR037099">
    <property type="entry name" value="Fum_R/Succ_DH_flav-like_C_sf"/>
</dbReference>
<evidence type="ECO:0000256" key="2">
    <source>
        <dbReference type="ARBA" id="ARBA00022630"/>
    </source>
</evidence>
<organism evidence="6 7">
    <name type="scientific">Sulfurospirillum tamanense</name>
    <dbReference type="NCBI Taxonomy" id="2813362"/>
    <lineage>
        <taxon>Bacteria</taxon>
        <taxon>Pseudomonadati</taxon>
        <taxon>Campylobacterota</taxon>
        <taxon>Epsilonproteobacteria</taxon>
        <taxon>Campylobacterales</taxon>
        <taxon>Sulfurospirillaceae</taxon>
        <taxon>Sulfurospirillum</taxon>
    </lineage>
</organism>
<keyword evidence="2" id="KW-0285">Flavoprotein</keyword>
<dbReference type="RefSeq" id="WP_205459997.1">
    <property type="nucleotide sequence ID" value="NZ_JAFHKK010000037.1"/>
</dbReference>
<reference evidence="6" key="1">
    <citation type="submission" date="2021-02" db="EMBL/GenBank/DDBJ databases">
        <title>Sulfurospirillum tamanensis sp. nov.</title>
        <authorList>
            <person name="Frolova A."/>
            <person name="Merkel A."/>
            <person name="Slobodkin A."/>
        </authorList>
    </citation>
    <scope>NUCLEOTIDE SEQUENCE</scope>
    <source>
        <strain evidence="6">T05b</strain>
    </source>
</reference>
<feature type="domain" description="FAD-dependent oxidoreductase 2 FAD-binding" evidence="4">
    <location>
        <begin position="4"/>
        <end position="368"/>
    </location>
</feature>